<accession>A0AAD7LNK6</accession>
<dbReference type="Proteomes" id="UP001163823">
    <property type="component" value="Chromosome 7"/>
</dbReference>
<comment type="caution">
    <text evidence="2">The sequence shown here is derived from an EMBL/GenBank/DDBJ whole genome shotgun (WGS) entry which is preliminary data.</text>
</comment>
<feature type="region of interest" description="Disordered" evidence="1">
    <location>
        <begin position="32"/>
        <end position="103"/>
    </location>
</feature>
<gene>
    <name evidence="2" type="ORF">O6P43_016562</name>
</gene>
<reference evidence="2" key="1">
    <citation type="journal article" date="2023" name="Science">
        <title>Elucidation of the pathway for biosynthesis of saponin adjuvants from the soapbark tree.</title>
        <authorList>
            <person name="Reed J."/>
            <person name="Orme A."/>
            <person name="El-Demerdash A."/>
            <person name="Owen C."/>
            <person name="Martin L.B.B."/>
            <person name="Misra R.C."/>
            <person name="Kikuchi S."/>
            <person name="Rejzek M."/>
            <person name="Martin A.C."/>
            <person name="Harkess A."/>
            <person name="Leebens-Mack J."/>
            <person name="Louveau T."/>
            <person name="Stephenson M.J."/>
            <person name="Osbourn A."/>
        </authorList>
    </citation>
    <scope>NUCLEOTIDE SEQUENCE</scope>
    <source>
        <strain evidence="2">S10</strain>
    </source>
</reference>
<organism evidence="2 3">
    <name type="scientific">Quillaja saponaria</name>
    <name type="common">Soap bark tree</name>
    <dbReference type="NCBI Taxonomy" id="32244"/>
    <lineage>
        <taxon>Eukaryota</taxon>
        <taxon>Viridiplantae</taxon>
        <taxon>Streptophyta</taxon>
        <taxon>Embryophyta</taxon>
        <taxon>Tracheophyta</taxon>
        <taxon>Spermatophyta</taxon>
        <taxon>Magnoliopsida</taxon>
        <taxon>eudicotyledons</taxon>
        <taxon>Gunneridae</taxon>
        <taxon>Pentapetalae</taxon>
        <taxon>rosids</taxon>
        <taxon>fabids</taxon>
        <taxon>Fabales</taxon>
        <taxon>Quillajaceae</taxon>
        <taxon>Quillaja</taxon>
    </lineage>
</organism>
<dbReference type="PANTHER" id="PTHR33671:SF1">
    <property type="entry name" value="DUF688 FAMILY PROTEIN"/>
    <property type="match status" value="1"/>
</dbReference>
<dbReference type="Pfam" id="PF05097">
    <property type="entry name" value="DUF688"/>
    <property type="match status" value="1"/>
</dbReference>
<dbReference type="PANTHER" id="PTHR33671">
    <property type="entry name" value="N-METHYLTRANSFERASE, PUTATIVE (DUF688)-RELATED"/>
    <property type="match status" value="1"/>
</dbReference>
<sequence>MLKKKKAMDSKCPGKLDFSAPLLSTRRLGCSTAADTPCSNSLGTAQSTSERIPFSWEQAPGKPKDLERKGDINNEEATPRLRLPPSLWHPPKEATDADSDDTEDVLYDQDDYIDDQDDVFSDAIDVFSLSEAIDIAQKSEERHELDGLKLKLPESSDNHSPNYIIKRFLPDATALAASSSLNIDDKFCYSANPHPEAYVPRQVKQSYAASPKGCGLEILFPWRMKQKLCGIKSPVRQCSTVVQKNQCRENQKKQCSSAHESFTNTK</sequence>
<name>A0AAD7LNK6_QUISA</name>
<evidence type="ECO:0000313" key="2">
    <source>
        <dbReference type="EMBL" id="KAJ7961187.1"/>
    </source>
</evidence>
<feature type="compositionally biased region" description="Polar residues" evidence="1">
    <location>
        <begin position="33"/>
        <end position="50"/>
    </location>
</feature>
<dbReference type="InterPro" id="IPR007789">
    <property type="entry name" value="DUF688"/>
</dbReference>
<feature type="compositionally biased region" description="Basic and acidic residues" evidence="1">
    <location>
        <begin position="62"/>
        <end position="72"/>
    </location>
</feature>
<evidence type="ECO:0000313" key="3">
    <source>
        <dbReference type="Proteomes" id="UP001163823"/>
    </source>
</evidence>
<dbReference type="AlphaFoldDB" id="A0AAD7LNK6"/>
<protein>
    <submittedName>
        <fullName evidence="2">DUF688 family protein</fullName>
    </submittedName>
</protein>
<evidence type="ECO:0000256" key="1">
    <source>
        <dbReference type="SAM" id="MobiDB-lite"/>
    </source>
</evidence>
<dbReference type="EMBL" id="JARAOO010000007">
    <property type="protein sequence ID" value="KAJ7961187.1"/>
    <property type="molecule type" value="Genomic_DNA"/>
</dbReference>
<keyword evidence="3" id="KW-1185">Reference proteome</keyword>
<dbReference type="KEGG" id="qsa:O6P43_016562"/>
<proteinExistence type="predicted"/>